<accession>A0A1U6IRN9</accession>
<evidence type="ECO:0000256" key="3">
    <source>
        <dbReference type="ARBA" id="ARBA00023163"/>
    </source>
</evidence>
<keyword evidence="2" id="KW-0238">DNA-binding</keyword>
<dbReference type="Pfam" id="PF12833">
    <property type="entry name" value="HTH_18"/>
    <property type="match status" value="1"/>
</dbReference>
<gene>
    <name evidence="5" type="ORF">SAMN06295987_11240</name>
</gene>
<name>A0A1U6IRN9_9SPHN</name>
<evidence type="ECO:0000313" key="6">
    <source>
        <dbReference type="Proteomes" id="UP000190989"/>
    </source>
</evidence>
<dbReference type="SMART" id="SM00342">
    <property type="entry name" value="HTH_ARAC"/>
    <property type="match status" value="1"/>
</dbReference>
<evidence type="ECO:0000313" key="5">
    <source>
        <dbReference type="EMBL" id="SLK10685.1"/>
    </source>
</evidence>
<dbReference type="STRING" id="428990.SAMN06295987_11240"/>
<dbReference type="InterPro" id="IPR018060">
    <property type="entry name" value="HTH_AraC"/>
</dbReference>
<dbReference type="SUPFAM" id="SSF46689">
    <property type="entry name" value="Homeodomain-like"/>
    <property type="match status" value="2"/>
</dbReference>
<evidence type="ECO:0000256" key="2">
    <source>
        <dbReference type="ARBA" id="ARBA00023125"/>
    </source>
</evidence>
<dbReference type="Proteomes" id="UP000190989">
    <property type="component" value="Unassembled WGS sequence"/>
</dbReference>
<keyword evidence="1" id="KW-0805">Transcription regulation</keyword>
<dbReference type="EMBL" id="FVZE01000012">
    <property type="protein sequence ID" value="SLK10685.1"/>
    <property type="molecule type" value="Genomic_DNA"/>
</dbReference>
<dbReference type="GO" id="GO:0003700">
    <property type="term" value="F:DNA-binding transcription factor activity"/>
    <property type="evidence" value="ECO:0007669"/>
    <property type="project" value="InterPro"/>
</dbReference>
<dbReference type="AlphaFoldDB" id="A0A1U6IRN9"/>
<dbReference type="InterPro" id="IPR050204">
    <property type="entry name" value="AraC_XylS_family_regulators"/>
</dbReference>
<dbReference type="Gene3D" id="1.10.10.60">
    <property type="entry name" value="Homeodomain-like"/>
    <property type="match status" value="2"/>
</dbReference>
<dbReference type="InterPro" id="IPR009057">
    <property type="entry name" value="Homeodomain-like_sf"/>
</dbReference>
<proteinExistence type="predicted"/>
<evidence type="ECO:0000256" key="1">
    <source>
        <dbReference type="ARBA" id="ARBA00023015"/>
    </source>
</evidence>
<keyword evidence="3" id="KW-0804">Transcription</keyword>
<dbReference type="PANTHER" id="PTHR46796">
    <property type="entry name" value="HTH-TYPE TRANSCRIPTIONAL ACTIVATOR RHAS-RELATED"/>
    <property type="match status" value="1"/>
</dbReference>
<reference evidence="6" key="1">
    <citation type="submission" date="2017-02" db="EMBL/GenBank/DDBJ databases">
        <authorList>
            <person name="Varghese N."/>
            <person name="Submissions S."/>
        </authorList>
    </citation>
    <scope>NUCLEOTIDE SEQUENCE [LARGE SCALE GENOMIC DNA]</scope>
    <source>
        <strain evidence="6">SM117</strain>
    </source>
</reference>
<organism evidence="5 6">
    <name type="scientific">Novosphingobium mathurense</name>
    <dbReference type="NCBI Taxonomy" id="428990"/>
    <lineage>
        <taxon>Bacteria</taxon>
        <taxon>Pseudomonadati</taxon>
        <taxon>Pseudomonadota</taxon>
        <taxon>Alphaproteobacteria</taxon>
        <taxon>Sphingomonadales</taxon>
        <taxon>Sphingomonadaceae</taxon>
        <taxon>Novosphingobium</taxon>
    </lineage>
</organism>
<evidence type="ECO:0000259" key="4">
    <source>
        <dbReference type="PROSITE" id="PS01124"/>
    </source>
</evidence>
<protein>
    <submittedName>
        <fullName evidence="5">Helix-turn-helix domain-containing protein</fullName>
    </submittedName>
</protein>
<keyword evidence="6" id="KW-1185">Reference proteome</keyword>
<dbReference type="GO" id="GO:0043565">
    <property type="term" value="F:sequence-specific DNA binding"/>
    <property type="evidence" value="ECO:0007669"/>
    <property type="project" value="InterPro"/>
</dbReference>
<dbReference type="PROSITE" id="PS01124">
    <property type="entry name" value="HTH_ARAC_FAMILY_2"/>
    <property type="match status" value="1"/>
</dbReference>
<feature type="domain" description="HTH araC/xylS-type" evidence="4">
    <location>
        <begin position="67"/>
        <end position="165"/>
    </location>
</feature>
<sequence>MPRPVQARGRQGLAKSAVRDILLSLGWQHSAIRARNKQIVTDDLVLLFHGETQTANGQCPLLVRRLLRAKDRMDASSHEAWPVERLAKVSGVSEAHFARAFRKAFGIPPHRYLLTRRIERAKALLRDTELAITDIAFESGWNSLGTFGRTFHDVTGESPGMFRTRERRVAQEMGQVPPCYLSAAHRPDLTIAVSEKRRRNRCYK</sequence>
<dbReference type="PANTHER" id="PTHR46796:SF14">
    <property type="entry name" value="TRANSCRIPTIONAL REGULATORY PROTEIN"/>
    <property type="match status" value="1"/>
</dbReference>